<dbReference type="InterPro" id="IPR041657">
    <property type="entry name" value="HTH_17"/>
</dbReference>
<dbReference type="NCBIfam" id="TIGR01764">
    <property type="entry name" value="excise"/>
    <property type="match status" value="1"/>
</dbReference>
<protein>
    <submittedName>
        <fullName evidence="2">Unannotated protein</fullName>
    </submittedName>
</protein>
<gene>
    <name evidence="2" type="ORF">UFOPK3789_00411</name>
</gene>
<name>A0A6J7JWS2_9ZZZZ</name>
<evidence type="ECO:0000259" key="1">
    <source>
        <dbReference type="Pfam" id="PF12728"/>
    </source>
</evidence>
<sequence>MASVTKIELLTPLEVAGAMRVSTMTVYRLVKSGELPALRVGKHLRIRVGDLNNYLESRMVTPSQEGGAWLAE</sequence>
<organism evidence="2">
    <name type="scientific">freshwater metagenome</name>
    <dbReference type="NCBI Taxonomy" id="449393"/>
    <lineage>
        <taxon>unclassified sequences</taxon>
        <taxon>metagenomes</taxon>
        <taxon>ecological metagenomes</taxon>
    </lineage>
</organism>
<dbReference type="InterPro" id="IPR010093">
    <property type="entry name" value="SinI_DNA-bd"/>
</dbReference>
<dbReference type="AlphaFoldDB" id="A0A6J7JWS2"/>
<evidence type="ECO:0000313" key="2">
    <source>
        <dbReference type="EMBL" id="CAB4946492.1"/>
    </source>
</evidence>
<reference evidence="2" key="1">
    <citation type="submission" date="2020-05" db="EMBL/GenBank/DDBJ databases">
        <authorList>
            <person name="Chiriac C."/>
            <person name="Salcher M."/>
            <person name="Ghai R."/>
            <person name="Kavagutti S V."/>
        </authorList>
    </citation>
    <scope>NUCLEOTIDE SEQUENCE</scope>
</reference>
<accession>A0A6J7JWS2</accession>
<proteinExistence type="predicted"/>
<dbReference type="EMBL" id="CAFBNL010000014">
    <property type="protein sequence ID" value="CAB4946492.1"/>
    <property type="molecule type" value="Genomic_DNA"/>
</dbReference>
<dbReference type="GO" id="GO:0003677">
    <property type="term" value="F:DNA binding"/>
    <property type="evidence" value="ECO:0007669"/>
    <property type="project" value="InterPro"/>
</dbReference>
<dbReference type="Pfam" id="PF12728">
    <property type="entry name" value="HTH_17"/>
    <property type="match status" value="1"/>
</dbReference>
<feature type="domain" description="Helix-turn-helix" evidence="1">
    <location>
        <begin position="9"/>
        <end position="58"/>
    </location>
</feature>